<proteinExistence type="predicted"/>
<dbReference type="Proteomes" id="UP001589611">
    <property type="component" value="Unassembled WGS sequence"/>
</dbReference>
<organism evidence="2 3">
    <name type="scientific">Microbacterium terregens</name>
    <dbReference type="NCBI Taxonomy" id="69363"/>
    <lineage>
        <taxon>Bacteria</taxon>
        <taxon>Bacillati</taxon>
        <taxon>Actinomycetota</taxon>
        <taxon>Actinomycetes</taxon>
        <taxon>Micrococcales</taxon>
        <taxon>Microbacteriaceae</taxon>
        <taxon>Microbacterium</taxon>
    </lineage>
</organism>
<accession>A0ABV5T3Q4</accession>
<reference evidence="2 3" key="1">
    <citation type="submission" date="2024-09" db="EMBL/GenBank/DDBJ databases">
        <authorList>
            <person name="Sun Q."/>
            <person name="Mori K."/>
        </authorList>
    </citation>
    <scope>NUCLEOTIDE SEQUENCE [LARGE SCALE GENOMIC DNA]</scope>
    <source>
        <strain evidence="2 3">JCM 1342</strain>
    </source>
</reference>
<dbReference type="RefSeq" id="WP_344714808.1">
    <property type="nucleotide sequence ID" value="NZ_BAAAWH010000001.1"/>
</dbReference>
<feature type="chain" id="PRO_5045336589" evidence="1">
    <location>
        <begin position="42"/>
        <end position="611"/>
    </location>
</feature>
<keyword evidence="1" id="KW-0732">Signal</keyword>
<feature type="signal peptide" evidence="1">
    <location>
        <begin position="1"/>
        <end position="41"/>
    </location>
</feature>
<keyword evidence="3" id="KW-1185">Reference proteome</keyword>
<protein>
    <submittedName>
        <fullName evidence="2">Uncharacterized protein</fullName>
    </submittedName>
</protein>
<evidence type="ECO:0000256" key="1">
    <source>
        <dbReference type="SAM" id="SignalP"/>
    </source>
</evidence>
<dbReference type="EMBL" id="JBHMBE010000004">
    <property type="protein sequence ID" value="MFB9647027.1"/>
    <property type="molecule type" value="Genomic_DNA"/>
</dbReference>
<comment type="caution">
    <text evidence="2">The sequence shown here is derived from an EMBL/GenBank/DDBJ whole genome shotgun (WGS) entry which is preliminary data.</text>
</comment>
<evidence type="ECO:0000313" key="2">
    <source>
        <dbReference type="EMBL" id="MFB9647027.1"/>
    </source>
</evidence>
<sequence>MPVPHHIRDARTRATRNAIAIALACALAVIGVVVSPVPAHAAASGAGFGTWAPISPYGWHGSMVIDGVHTYCILPGAPAPTGTSVDHGVSGAAAGLSPQQLTGINLLVTKYGQTADPVQAAAVGWAVKAIANWDETLHHFGYRGDSLAGAIHWTFSALAPAQNESVQKLAVAYYEEARSTPPGVTAPSGRMVFTTDAADHTRGSVRVDATTTAASGTLAVENAVFVDTGTGTLQNAVPGVDYAIEAHPPVAGRAYVVSGTGRFVVRDVAAVRHFTTPGGQDTAGPAGEVGFEVAGEEATPRVPLFTPTVSTHVTSKYVAGGSFIDAIEFGGSLEHWPRTPDGLYVPVTATGVVYRTEVEPVPTGGGVPPDAVNIGALGLVTDPATGPTATYTVISGWTLAEPGFYTAVWTIDRRAQTEAAAAHLPPDYTWTESFGETTQISMVPAVSSRAEPTVTVGDPMSDTILVGSPLPAEGLIVSSALYRAREALAPQDVCTEANLVWASDPHRMAAPGEHGVTSPAVTEPGTYFWQERAVDAAGELVHLGACGAPSETTRVIAPAPEQASPGPSALAATGLSTDTSRGVGGLAVACLTAGGTLFALSRRRRPESAIG</sequence>
<evidence type="ECO:0000313" key="3">
    <source>
        <dbReference type="Proteomes" id="UP001589611"/>
    </source>
</evidence>
<name>A0ABV5T3Q4_9MICO</name>
<gene>
    <name evidence="2" type="ORF">ACFFPJ_14610</name>
</gene>